<evidence type="ECO:0000256" key="4">
    <source>
        <dbReference type="PROSITE-ProRule" id="PRU00134"/>
    </source>
</evidence>
<dbReference type="AlphaFoldDB" id="A0A8S1F9J9"/>
<dbReference type="PANTHER" id="PTHR12197">
    <property type="entry name" value="HISTONE-LYSINE N-METHYLTRANSFERASE SMYD"/>
    <property type="match status" value="1"/>
</dbReference>
<dbReference type="GO" id="GO:0005634">
    <property type="term" value="C:nucleus"/>
    <property type="evidence" value="ECO:0007669"/>
    <property type="project" value="TreeGrafter"/>
</dbReference>
<evidence type="ECO:0000313" key="7">
    <source>
        <dbReference type="EMBL" id="CAB3408763.1"/>
    </source>
</evidence>
<dbReference type="InterPro" id="IPR011990">
    <property type="entry name" value="TPR-like_helical_dom_sf"/>
</dbReference>
<dbReference type="SUPFAM" id="SSF82199">
    <property type="entry name" value="SET domain"/>
    <property type="match status" value="1"/>
</dbReference>
<evidence type="ECO:0000256" key="5">
    <source>
        <dbReference type="SAM" id="MobiDB-lite"/>
    </source>
</evidence>
<evidence type="ECO:0000256" key="1">
    <source>
        <dbReference type="ARBA" id="ARBA00022723"/>
    </source>
</evidence>
<keyword evidence="3" id="KW-0862">Zinc</keyword>
<feature type="compositionally biased region" description="Polar residues" evidence="5">
    <location>
        <begin position="10"/>
        <end position="31"/>
    </location>
</feature>
<keyword evidence="1" id="KW-0479">Metal-binding</keyword>
<dbReference type="InterPro" id="IPR002893">
    <property type="entry name" value="Znf_MYND"/>
</dbReference>
<gene>
    <name evidence="7" type="ORF">CBOVIS_LOCUS10503</name>
</gene>
<dbReference type="OrthoDB" id="265717at2759"/>
<comment type="caution">
    <text evidence="7">The sequence shown here is derived from an EMBL/GenBank/DDBJ whole genome shotgun (WGS) entry which is preliminary data.</text>
</comment>
<dbReference type="GO" id="GO:0008270">
    <property type="term" value="F:zinc ion binding"/>
    <property type="evidence" value="ECO:0007669"/>
    <property type="project" value="UniProtKB-KW"/>
</dbReference>
<keyword evidence="8" id="KW-1185">Reference proteome</keyword>
<reference evidence="7 8" key="1">
    <citation type="submission" date="2020-04" db="EMBL/GenBank/DDBJ databases">
        <authorList>
            <person name="Laetsch R D."/>
            <person name="Stevens L."/>
            <person name="Kumar S."/>
            <person name="Blaxter L. M."/>
        </authorList>
    </citation>
    <scope>NUCLEOTIDE SEQUENCE [LARGE SCALE GENOMIC DNA]</scope>
</reference>
<proteinExistence type="predicted"/>
<dbReference type="InterPro" id="IPR046341">
    <property type="entry name" value="SET_dom_sf"/>
</dbReference>
<dbReference type="Gene3D" id="6.10.140.2220">
    <property type="match status" value="1"/>
</dbReference>
<dbReference type="PROSITE" id="PS01360">
    <property type="entry name" value="ZF_MYND_1"/>
    <property type="match status" value="1"/>
</dbReference>
<dbReference type="Gene3D" id="2.170.270.10">
    <property type="entry name" value="SET domain"/>
    <property type="match status" value="1"/>
</dbReference>
<dbReference type="InterPro" id="IPR050869">
    <property type="entry name" value="H3K4_H4K5_MeTrfase"/>
</dbReference>
<accession>A0A8S1F9J9</accession>
<evidence type="ECO:0000256" key="2">
    <source>
        <dbReference type="ARBA" id="ARBA00022771"/>
    </source>
</evidence>
<dbReference type="Gene3D" id="1.25.40.10">
    <property type="entry name" value="Tetratricopeptide repeat domain"/>
    <property type="match status" value="1"/>
</dbReference>
<organism evidence="7 8">
    <name type="scientific">Caenorhabditis bovis</name>
    <dbReference type="NCBI Taxonomy" id="2654633"/>
    <lineage>
        <taxon>Eukaryota</taxon>
        <taxon>Metazoa</taxon>
        <taxon>Ecdysozoa</taxon>
        <taxon>Nematoda</taxon>
        <taxon>Chromadorea</taxon>
        <taxon>Rhabditida</taxon>
        <taxon>Rhabditina</taxon>
        <taxon>Rhabditomorpha</taxon>
        <taxon>Rhabditoidea</taxon>
        <taxon>Rhabditidae</taxon>
        <taxon>Peloderinae</taxon>
        <taxon>Caenorhabditis</taxon>
    </lineage>
</organism>
<dbReference type="Proteomes" id="UP000494206">
    <property type="component" value="Unassembled WGS sequence"/>
</dbReference>
<evidence type="ECO:0000259" key="6">
    <source>
        <dbReference type="PROSITE" id="PS50865"/>
    </source>
</evidence>
<sequence length="529" mass="60750">MGKKSKSGAAKQQTNGTPANGARNETTQNGNAAVEPDDAPPAVVEDEIASIHAKVKIYENPFATQVYNTKVDQFCAQCMRPPMPGGKLLKCSGCNFTKYCSKECQSAAWLVHKPECRRLKAIFPNLPLSEVLFLSKIIDRIQYIKKNGDRGNWEQARTFDSLLGHQDEIKQTEGKMKHFEKIYEKMKAFRKDEMISKEEMFDVFCRTSINSASIHTNAGTDIGMTLDLALSWHNHSCRPTCSMVFDGYRICLRPLLPGIDTDNLEQAFISYIDIGRSKYARRRDLKSRWYFDCECVRCMDPEDDILTSIRCMNSSCDEPIITREDEEPMNIECRKCGTLCPESYVKEAQDFMKTVPDRFDPECPSEIISKYLNEAQKILHRRNIYVTRLRTAHFSVTGSLTMEAMSTMHEQIYNNYRMCLPKADRHSGFQLLHMIKTLIENDEREKATVYAFDAMNIFEVCFGLEHPYYLQTLALWTYLSKNIPKTNEELIQLTYFTDNRPIDIVSLLKKADMLPSPIQQKIEESATVN</sequence>
<evidence type="ECO:0000313" key="8">
    <source>
        <dbReference type="Proteomes" id="UP000494206"/>
    </source>
</evidence>
<feature type="domain" description="MYND-type" evidence="6">
    <location>
        <begin position="75"/>
        <end position="116"/>
    </location>
</feature>
<dbReference type="SUPFAM" id="SSF144232">
    <property type="entry name" value="HIT/MYND zinc finger-like"/>
    <property type="match status" value="1"/>
</dbReference>
<dbReference type="EMBL" id="CADEPM010000007">
    <property type="protein sequence ID" value="CAB3408763.1"/>
    <property type="molecule type" value="Genomic_DNA"/>
</dbReference>
<dbReference type="Pfam" id="PF01753">
    <property type="entry name" value="zf-MYND"/>
    <property type="match status" value="1"/>
</dbReference>
<protein>
    <recommendedName>
        <fullName evidence="6">MYND-type domain-containing protein</fullName>
    </recommendedName>
</protein>
<feature type="region of interest" description="Disordered" evidence="5">
    <location>
        <begin position="1"/>
        <end position="38"/>
    </location>
</feature>
<evidence type="ECO:0000256" key="3">
    <source>
        <dbReference type="ARBA" id="ARBA00022833"/>
    </source>
</evidence>
<dbReference type="PANTHER" id="PTHR12197:SF300">
    <property type="entry name" value="HISTONE-LYSINE N-METHYLTRANSFERASE SET-18"/>
    <property type="match status" value="1"/>
</dbReference>
<name>A0A8S1F9J9_9PELO</name>
<keyword evidence="2 4" id="KW-0863">Zinc-finger</keyword>
<dbReference type="PROSITE" id="PS50865">
    <property type="entry name" value="ZF_MYND_2"/>
    <property type="match status" value="1"/>
</dbReference>